<dbReference type="GO" id="GO:0035438">
    <property type="term" value="F:cyclic-di-GMP binding"/>
    <property type="evidence" value="ECO:0007669"/>
    <property type="project" value="InterPro"/>
</dbReference>
<sequence length="121" mass="13028">MERRGAERYEASSTVEYSSAECRGEAQILDLSLAGCRLRGLGEGISRGDEVELQLPAGMTATGTVCWIEDSLAGVKFAVPISMATLDYFRFADGITVTDDADFDRFGRRLPPLGARASSSL</sequence>
<protein>
    <recommendedName>
        <fullName evidence="1">PilZ domain-containing protein</fullName>
    </recommendedName>
</protein>
<dbReference type="OrthoDB" id="7410488at2"/>
<dbReference type="AlphaFoldDB" id="A0A844Y2S9"/>
<name>A0A844Y2S9_9SPHN</name>
<dbReference type="RefSeq" id="WP_160608434.1">
    <property type="nucleotide sequence ID" value="NZ_WTYF01000004.1"/>
</dbReference>
<evidence type="ECO:0000259" key="1">
    <source>
        <dbReference type="Pfam" id="PF07238"/>
    </source>
</evidence>
<comment type="caution">
    <text evidence="2">The sequence shown here is derived from an EMBL/GenBank/DDBJ whole genome shotgun (WGS) entry which is preliminary data.</text>
</comment>
<dbReference type="InterPro" id="IPR009875">
    <property type="entry name" value="PilZ_domain"/>
</dbReference>
<dbReference type="Proteomes" id="UP000444185">
    <property type="component" value="Unassembled WGS sequence"/>
</dbReference>
<organism evidence="2 3">
    <name type="scientific">Qipengyuania gaetbuli</name>
    <dbReference type="NCBI Taxonomy" id="266952"/>
    <lineage>
        <taxon>Bacteria</taxon>
        <taxon>Pseudomonadati</taxon>
        <taxon>Pseudomonadota</taxon>
        <taxon>Alphaproteobacteria</taxon>
        <taxon>Sphingomonadales</taxon>
        <taxon>Erythrobacteraceae</taxon>
        <taxon>Qipengyuania</taxon>
    </lineage>
</organism>
<feature type="domain" description="PilZ" evidence="1">
    <location>
        <begin position="2"/>
        <end position="85"/>
    </location>
</feature>
<proteinExistence type="predicted"/>
<evidence type="ECO:0000313" key="3">
    <source>
        <dbReference type="Proteomes" id="UP000444185"/>
    </source>
</evidence>
<accession>A0A844Y2S9</accession>
<dbReference type="EMBL" id="WTYF01000004">
    <property type="protein sequence ID" value="MXO51727.1"/>
    <property type="molecule type" value="Genomic_DNA"/>
</dbReference>
<gene>
    <name evidence="2" type="ORF">GRI42_10475</name>
</gene>
<dbReference type="Gene3D" id="2.40.10.220">
    <property type="entry name" value="predicted glycosyltransferase like domains"/>
    <property type="match status" value="1"/>
</dbReference>
<dbReference type="Pfam" id="PF07238">
    <property type="entry name" value="PilZ"/>
    <property type="match status" value="1"/>
</dbReference>
<reference evidence="2 3" key="1">
    <citation type="submission" date="2019-12" db="EMBL/GenBank/DDBJ databases">
        <title>Genomic-based taxomic classification of the family Erythrobacteraceae.</title>
        <authorList>
            <person name="Xu L."/>
        </authorList>
    </citation>
    <scope>NUCLEOTIDE SEQUENCE [LARGE SCALE GENOMIC DNA]</scope>
    <source>
        <strain evidence="2 3">DSM 16225</strain>
    </source>
</reference>
<keyword evidence="3" id="KW-1185">Reference proteome</keyword>
<dbReference type="SUPFAM" id="SSF141371">
    <property type="entry name" value="PilZ domain-like"/>
    <property type="match status" value="1"/>
</dbReference>
<evidence type="ECO:0000313" key="2">
    <source>
        <dbReference type="EMBL" id="MXO51727.1"/>
    </source>
</evidence>